<dbReference type="InterPro" id="IPR012459">
    <property type="entry name" value="Rrp15"/>
</dbReference>
<dbReference type="PANTHER" id="PTHR13245">
    <property type="entry name" value="RRP15-LIKE PROTEIN"/>
    <property type="match status" value="1"/>
</dbReference>
<keyword evidence="5" id="KW-1185">Reference proteome</keyword>
<comment type="caution">
    <text evidence="4">The sequence shown here is derived from an EMBL/GenBank/DDBJ whole genome shotgun (WGS) entry which is preliminary data.</text>
</comment>
<dbReference type="GO" id="GO:0000460">
    <property type="term" value="P:maturation of 5.8S rRNA"/>
    <property type="evidence" value="ECO:0007669"/>
    <property type="project" value="TreeGrafter"/>
</dbReference>
<feature type="region of interest" description="Disordered" evidence="3">
    <location>
        <begin position="1"/>
        <end position="20"/>
    </location>
</feature>
<feature type="compositionally biased region" description="Basic residues" evidence="3">
    <location>
        <begin position="1"/>
        <end position="11"/>
    </location>
</feature>
<dbReference type="GO" id="GO:0000470">
    <property type="term" value="P:maturation of LSU-rRNA"/>
    <property type="evidence" value="ECO:0007669"/>
    <property type="project" value="TreeGrafter"/>
</dbReference>
<proteinExistence type="inferred from homology"/>
<evidence type="ECO:0000313" key="4">
    <source>
        <dbReference type="EMBL" id="KAK1328088.1"/>
    </source>
</evidence>
<protein>
    <recommendedName>
        <fullName evidence="2">RRP15-like protein</fullName>
    </recommendedName>
</protein>
<organism evidence="4 5">
    <name type="scientific">Cnephaeus nilssonii</name>
    <name type="common">Northern bat</name>
    <name type="synonym">Eptesicus nilssonii</name>
    <dbReference type="NCBI Taxonomy" id="3371016"/>
    <lineage>
        <taxon>Eukaryota</taxon>
        <taxon>Metazoa</taxon>
        <taxon>Chordata</taxon>
        <taxon>Craniata</taxon>
        <taxon>Vertebrata</taxon>
        <taxon>Euteleostomi</taxon>
        <taxon>Mammalia</taxon>
        <taxon>Eutheria</taxon>
        <taxon>Laurasiatheria</taxon>
        <taxon>Chiroptera</taxon>
        <taxon>Yangochiroptera</taxon>
        <taxon>Vespertilionidae</taxon>
        <taxon>Cnephaeus</taxon>
    </lineage>
</organism>
<sequence length="200" mass="22616">MAKILNKKTPKSKPTILVKNKELEKEKEKLKQERLEKRKQLDKKREWEMMCRVKPDVVTDKDTERNLQRIATRVIAVNYVVLWCGRRGVVQLFNAVQKHQKNVDEKVKEAGSSIRKRAKLMSSVSKKDFISVLRGMDGSASEKGSTGRSSQDKQTEAREEGPGWSILRDDFMMGASMKDWDKESDGPDGSSPGGGSDSDT</sequence>
<evidence type="ECO:0000256" key="2">
    <source>
        <dbReference type="ARBA" id="ARBA00017475"/>
    </source>
</evidence>
<dbReference type="GO" id="GO:0030687">
    <property type="term" value="C:preribosome, large subunit precursor"/>
    <property type="evidence" value="ECO:0007669"/>
    <property type="project" value="TreeGrafter"/>
</dbReference>
<evidence type="ECO:0000256" key="1">
    <source>
        <dbReference type="ARBA" id="ARBA00007462"/>
    </source>
</evidence>
<dbReference type="Pfam" id="PF07890">
    <property type="entry name" value="Rrp15p"/>
    <property type="match status" value="1"/>
</dbReference>
<gene>
    <name evidence="4" type="ORF">QTO34_012511</name>
</gene>
<name>A0AA40HBM5_CNENI</name>
<feature type="region of interest" description="Disordered" evidence="3">
    <location>
        <begin position="136"/>
        <end position="200"/>
    </location>
</feature>
<feature type="compositionally biased region" description="Basic and acidic residues" evidence="3">
    <location>
        <begin position="150"/>
        <end position="171"/>
    </location>
</feature>
<dbReference type="EMBL" id="JAULJE010000024">
    <property type="protein sequence ID" value="KAK1328088.1"/>
    <property type="molecule type" value="Genomic_DNA"/>
</dbReference>
<dbReference type="Proteomes" id="UP001177744">
    <property type="component" value="Unassembled WGS sequence"/>
</dbReference>
<evidence type="ECO:0000313" key="5">
    <source>
        <dbReference type="Proteomes" id="UP001177744"/>
    </source>
</evidence>
<comment type="similarity">
    <text evidence="1">Belongs to the RRP15 family.</text>
</comment>
<feature type="compositionally biased region" description="Gly residues" evidence="3">
    <location>
        <begin position="191"/>
        <end position="200"/>
    </location>
</feature>
<dbReference type="AlphaFoldDB" id="A0AA40HBM5"/>
<dbReference type="PANTHER" id="PTHR13245:SF14">
    <property type="entry name" value="RRP15-LIKE PROTEIN"/>
    <property type="match status" value="1"/>
</dbReference>
<accession>A0AA40HBM5</accession>
<reference evidence="4" key="1">
    <citation type="submission" date="2023-06" db="EMBL/GenBank/DDBJ databases">
        <title>Reference genome for the Northern bat (Eptesicus nilssonii), a most northern bat species.</title>
        <authorList>
            <person name="Laine V.N."/>
            <person name="Pulliainen A.T."/>
            <person name="Lilley T.M."/>
        </authorList>
    </citation>
    <scope>NUCLEOTIDE SEQUENCE</scope>
    <source>
        <strain evidence="4">BLF_Eptnil</strain>
        <tissue evidence="4">Kidney</tissue>
    </source>
</reference>
<evidence type="ECO:0000256" key="3">
    <source>
        <dbReference type="SAM" id="MobiDB-lite"/>
    </source>
</evidence>